<dbReference type="Proteomes" id="UP000035996">
    <property type="component" value="Unassembled WGS sequence"/>
</dbReference>
<evidence type="ECO:0000313" key="4">
    <source>
        <dbReference type="Proteomes" id="UP000035996"/>
    </source>
</evidence>
<feature type="domain" description="Glycosyltransferase subfamily 4-like N-terminal" evidence="2">
    <location>
        <begin position="20"/>
        <end position="197"/>
    </location>
</feature>
<keyword evidence="4" id="KW-1185">Reference proteome</keyword>
<name>A0A0J6CY38_9BACL</name>
<protein>
    <recommendedName>
        <fullName evidence="5">Glycosyltransferase WbuB</fullName>
    </recommendedName>
</protein>
<dbReference type="Pfam" id="PF13439">
    <property type="entry name" value="Glyco_transf_4"/>
    <property type="match status" value="1"/>
</dbReference>
<evidence type="ECO:0008006" key="5">
    <source>
        <dbReference type="Google" id="ProtNLM"/>
    </source>
</evidence>
<dbReference type="CDD" id="cd03794">
    <property type="entry name" value="GT4_WbuB-like"/>
    <property type="match status" value="1"/>
</dbReference>
<comment type="caution">
    <text evidence="3">The sequence shown here is derived from an EMBL/GenBank/DDBJ whole genome shotgun (WGS) entry which is preliminary data.</text>
</comment>
<evidence type="ECO:0000313" key="3">
    <source>
        <dbReference type="EMBL" id="KMM36959.1"/>
    </source>
</evidence>
<dbReference type="InterPro" id="IPR001296">
    <property type="entry name" value="Glyco_trans_1"/>
</dbReference>
<proteinExistence type="predicted"/>
<dbReference type="GO" id="GO:0016758">
    <property type="term" value="F:hexosyltransferase activity"/>
    <property type="evidence" value="ECO:0007669"/>
    <property type="project" value="TreeGrafter"/>
</dbReference>
<dbReference type="InterPro" id="IPR050194">
    <property type="entry name" value="Glycosyltransferase_grp1"/>
</dbReference>
<evidence type="ECO:0000259" key="1">
    <source>
        <dbReference type="Pfam" id="PF00534"/>
    </source>
</evidence>
<dbReference type="SUPFAM" id="SSF53756">
    <property type="entry name" value="UDP-Glycosyltransferase/glycogen phosphorylase"/>
    <property type="match status" value="1"/>
</dbReference>
<feature type="domain" description="Glycosyl transferase family 1" evidence="1">
    <location>
        <begin position="209"/>
        <end position="371"/>
    </location>
</feature>
<sequence length="408" mass="45872">MKILYISQHFPPEIGAAQARAYDMSMNLVEEGCDVTVVTAFPNHISSKKFIKSSKHLGLKVIRSFVVQDTKKSTLRRMLNYLSFMVTSILSGLFVSKPDVVFATTPQLFAGLSGYVLSKLKRAKFVIEVRDLWVDFAEVLNQINNKKLLTLARKLEWFLFNQADHIIVVTHGYKRYLVEKGISEDKIDVITNGVNPNETGELLPEDGRTIRNEYGLEDQFIILYAGNMGIAQGLNTVLEAAERLKQDHSITFVLIGEGAEKDRLKTYKEEKGLHNVLILDSRAKQELNGFYAAADLCLVILKNHPLFEITIPSKLFDCLAMNKPVLLGIGGESKDIVKSLNAGLFFEPENAESLANVVVEAASNPEIMELLEKDVRSKMLLRYNRQELSKNLAQLLQSTLYSVKGWSQ</sequence>
<dbReference type="InterPro" id="IPR028098">
    <property type="entry name" value="Glyco_trans_4-like_N"/>
</dbReference>
<evidence type="ECO:0000259" key="2">
    <source>
        <dbReference type="Pfam" id="PF13439"/>
    </source>
</evidence>
<dbReference type="EMBL" id="LELK01000004">
    <property type="protein sequence ID" value="KMM36959.1"/>
    <property type="molecule type" value="Genomic_DNA"/>
</dbReference>
<accession>A0A0J6CY38</accession>
<dbReference type="Pfam" id="PF00534">
    <property type="entry name" value="Glycos_transf_1"/>
    <property type="match status" value="1"/>
</dbReference>
<reference evidence="3" key="1">
    <citation type="submission" date="2015-06" db="EMBL/GenBank/DDBJ databases">
        <authorList>
            <person name="Liu B."/>
            <person name="Wang J."/>
            <person name="Zhu Y."/>
            <person name="Liu G."/>
            <person name="Chen Q."/>
            <person name="Zheng C."/>
            <person name="Che J."/>
            <person name="Ge C."/>
            <person name="Shi H."/>
            <person name="Pan Z."/>
            <person name="Liu X."/>
        </authorList>
    </citation>
    <scope>NUCLEOTIDE SEQUENCE [LARGE SCALE GENOMIC DNA]</scope>
    <source>
        <strain evidence="3">DSM 16346</strain>
    </source>
</reference>
<dbReference type="Gene3D" id="3.40.50.2000">
    <property type="entry name" value="Glycogen Phosphorylase B"/>
    <property type="match status" value="2"/>
</dbReference>
<gene>
    <name evidence="3" type="ORF">AB986_13710</name>
</gene>
<dbReference type="AlphaFoldDB" id="A0A0J6CY38"/>
<dbReference type="PANTHER" id="PTHR45947:SF3">
    <property type="entry name" value="SULFOQUINOVOSYL TRANSFERASE SQD2"/>
    <property type="match status" value="1"/>
</dbReference>
<organism evidence="3 4">
    <name type="scientific">Guptibacillus hwajinpoensis</name>
    <dbReference type="NCBI Taxonomy" id="208199"/>
    <lineage>
        <taxon>Bacteria</taxon>
        <taxon>Bacillati</taxon>
        <taxon>Bacillota</taxon>
        <taxon>Bacilli</taxon>
        <taxon>Bacillales</taxon>
        <taxon>Guptibacillaceae</taxon>
        <taxon>Guptibacillus</taxon>
    </lineage>
</organism>
<dbReference type="RefSeq" id="WP_048311675.1">
    <property type="nucleotide sequence ID" value="NZ_LELK01000004.1"/>
</dbReference>
<dbReference type="PANTHER" id="PTHR45947">
    <property type="entry name" value="SULFOQUINOVOSYL TRANSFERASE SQD2"/>
    <property type="match status" value="1"/>
</dbReference>
<dbReference type="STRING" id="157733.AB986_13710"/>